<protein>
    <recommendedName>
        <fullName evidence="1">thioredoxin-dependent peroxiredoxin</fullName>
        <ecNumber evidence="1">1.11.1.24</ecNumber>
    </recommendedName>
    <alternativeName>
        <fullName evidence="7">Thioredoxin peroxidase</fullName>
    </alternativeName>
</protein>
<dbReference type="PANTHER" id="PTHR42801:SF4">
    <property type="entry name" value="AHPC_TSA FAMILY PROTEIN"/>
    <property type="match status" value="1"/>
</dbReference>
<dbReference type="EMBL" id="KB468053">
    <property type="protein sequence ID" value="PCH40146.1"/>
    <property type="molecule type" value="Genomic_DNA"/>
</dbReference>
<evidence type="ECO:0000259" key="11">
    <source>
        <dbReference type="PROSITE" id="PS51352"/>
    </source>
</evidence>
<evidence type="ECO:0000256" key="2">
    <source>
        <dbReference type="ARBA" id="ARBA00022559"/>
    </source>
</evidence>
<keyword evidence="5" id="KW-1015">Disulfide bond</keyword>
<gene>
    <name evidence="12" type="ORF">WOLCODRAFT_136685</name>
</gene>
<dbReference type="InterPro" id="IPR000866">
    <property type="entry name" value="AhpC/TSA"/>
</dbReference>
<accession>A0A2H3JD70</accession>
<evidence type="ECO:0000256" key="6">
    <source>
        <dbReference type="ARBA" id="ARBA00023284"/>
    </source>
</evidence>
<dbReference type="Gene3D" id="3.40.30.10">
    <property type="entry name" value="Glutaredoxin"/>
    <property type="match status" value="1"/>
</dbReference>
<keyword evidence="2" id="KW-0575">Peroxidase</keyword>
<evidence type="ECO:0000256" key="10">
    <source>
        <dbReference type="SAM" id="MobiDB-lite"/>
    </source>
</evidence>
<dbReference type="GO" id="GO:0045454">
    <property type="term" value="P:cell redox homeostasis"/>
    <property type="evidence" value="ECO:0007669"/>
    <property type="project" value="TreeGrafter"/>
</dbReference>
<feature type="domain" description="Thioredoxin" evidence="11">
    <location>
        <begin position="44"/>
        <end position="197"/>
    </location>
</feature>
<evidence type="ECO:0000256" key="5">
    <source>
        <dbReference type="ARBA" id="ARBA00023157"/>
    </source>
</evidence>
<dbReference type="InterPro" id="IPR013766">
    <property type="entry name" value="Thioredoxin_domain"/>
</dbReference>
<dbReference type="GO" id="GO:0008379">
    <property type="term" value="F:thioredoxin peroxidase activity"/>
    <property type="evidence" value="ECO:0007669"/>
    <property type="project" value="TreeGrafter"/>
</dbReference>
<evidence type="ECO:0000313" key="12">
    <source>
        <dbReference type="EMBL" id="PCH40146.1"/>
    </source>
</evidence>
<dbReference type="AlphaFoldDB" id="A0A2H3JD70"/>
<dbReference type="SUPFAM" id="SSF52833">
    <property type="entry name" value="Thioredoxin-like"/>
    <property type="match status" value="1"/>
</dbReference>
<dbReference type="CDD" id="cd03017">
    <property type="entry name" value="PRX_BCP"/>
    <property type="match status" value="1"/>
</dbReference>
<dbReference type="Pfam" id="PF00578">
    <property type="entry name" value="AhpC-TSA"/>
    <property type="match status" value="1"/>
</dbReference>
<feature type="compositionally biased region" description="Low complexity" evidence="10">
    <location>
        <begin position="211"/>
        <end position="225"/>
    </location>
</feature>
<evidence type="ECO:0000256" key="9">
    <source>
        <dbReference type="ARBA" id="ARBA00049091"/>
    </source>
</evidence>
<feature type="region of interest" description="Disordered" evidence="10">
    <location>
        <begin position="199"/>
        <end position="225"/>
    </location>
</feature>
<dbReference type="STRING" id="742152.A0A2H3JD70"/>
<dbReference type="InterPro" id="IPR036249">
    <property type="entry name" value="Thioredoxin-like_sf"/>
</dbReference>
<sequence length="225" mass="24269">MALYNRRKPSWSVVLSSYGNHRVLLSSSAAPAPIAPAPTTMPHLLVGKPAPSLSLPDANGETYSLSPGAKEVPTALFFYPESGTYGCTKEACQFRDALAEKELYKCTKVEIVGISKDSVEKQKAFVEKEKLTYPILSDANGEARKAYHVGKSLMGLTDARVTFFIDSKGVIRDVLDTTINYGAHAKFVTKWLDKVEAENRKTAKPAEEAEIPSAASASAGEPAEA</sequence>
<keyword evidence="13" id="KW-1185">Reference proteome</keyword>
<organism evidence="12 13">
    <name type="scientific">Wolfiporia cocos (strain MD-104)</name>
    <name type="common">Brown rot fungus</name>
    <dbReference type="NCBI Taxonomy" id="742152"/>
    <lineage>
        <taxon>Eukaryota</taxon>
        <taxon>Fungi</taxon>
        <taxon>Dikarya</taxon>
        <taxon>Basidiomycota</taxon>
        <taxon>Agaricomycotina</taxon>
        <taxon>Agaricomycetes</taxon>
        <taxon>Polyporales</taxon>
        <taxon>Phaeolaceae</taxon>
        <taxon>Wolfiporia</taxon>
    </lineage>
</organism>
<dbReference type="EC" id="1.11.1.24" evidence="1"/>
<dbReference type="Proteomes" id="UP000218811">
    <property type="component" value="Unassembled WGS sequence"/>
</dbReference>
<evidence type="ECO:0000256" key="8">
    <source>
        <dbReference type="ARBA" id="ARBA00038489"/>
    </source>
</evidence>
<dbReference type="GO" id="GO:0005737">
    <property type="term" value="C:cytoplasm"/>
    <property type="evidence" value="ECO:0007669"/>
    <property type="project" value="TreeGrafter"/>
</dbReference>
<reference evidence="12 13" key="1">
    <citation type="journal article" date="2012" name="Science">
        <title>The Paleozoic origin of enzymatic lignin decomposition reconstructed from 31 fungal genomes.</title>
        <authorList>
            <person name="Floudas D."/>
            <person name="Binder M."/>
            <person name="Riley R."/>
            <person name="Barry K."/>
            <person name="Blanchette R.A."/>
            <person name="Henrissat B."/>
            <person name="Martinez A.T."/>
            <person name="Otillar R."/>
            <person name="Spatafora J.W."/>
            <person name="Yadav J.S."/>
            <person name="Aerts A."/>
            <person name="Benoit I."/>
            <person name="Boyd A."/>
            <person name="Carlson A."/>
            <person name="Copeland A."/>
            <person name="Coutinho P.M."/>
            <person name="de Vries R.P."/>
            <person name="Ferreira P."/>
            <person name="Findley K."/>
            <person name="Foster B."/>
            <person name="Gaskell J."/>
            <person name="Glotzer D."/>
            <person name="Gorecki P."/>
            <person name="Heitman J."/>
            <person name="Hesse C."/>
            <person name="Hori C."/>
            <person name="Igarashi K."/>
            <person name="Jurgens J.A."/>
            <person name="Kallen N."/>
            <person name="Kersten P."/>
            <person name="Kohler A."/>
            <person name="Kuees U."/>
            <person name="Kumar T.K.A."/>
            <person name="Kuo A."/>
            <person name="LaButti K."/>
            <person name="Larrondo L.F."/>
            <person name="Lindquist E."/>
            <person name="Ling A."/>
            <person name="Lombard V."/>
            <person name="Lucas S."/>
            <person name="Lundell T."/>
            <person name="Martin R."/>
            <person name="McLaughlin D.J."/>
            <person name="Morgenstern I."/>
            <person name="Morin E."/>
            <person name="Murat C."/>
            <person name="Nagy L.G."/>
            <person name="Nolan M."/>
            <person name="Ohm R.A."/>
            <person name="Patyshakuliyeva A."/>
            <person name="Rokas A."/>
            <person name="Ruiz-Duenas F.J."/>
            <person name="Sabat G."/>
            <person name="Salamov A."/>
            <person name="Samejima M."/>
            <person name="Schmutz J."/>
            <person name="Slot J.C."/>
            <person name="St John F."/>
            <person name="Stenlid J."/>
            <person name="Sun H."/>
            <person name="Sun S."/>
            <person name="Syed K."/>
            <person name="Tsang A."/>
            <person name="Wiebenga A."/>
            <person name="Young D."/>
            <person name="Pisabarro A."/>
            <person name="Eastwood D.C."/>
            <person name="Martin F."/>
            <person name="Cullen D."/>
            <person name="Grigoriev I.V."/>
            <person name="Hibbett D.S."/>
        </authorList>
    </citation>
    <scope>NUCLEOTIDE SEQUENCE [LARGE SCALE GENOMIC DNA]</scope>
    <source>
        <strain evidence="12 13">MD-104</strain>
    </source>
</reference>
<dbReference type="PANTHER" id="PTHR42801">
    <property type="entry name" value="THIOREDOXIN-DEPENDENT PEROXIDE REDUCTASE"/>
    <property type="match status" value="1"/>
</dbReference>
<comment type="catalytic activity">
    <reaction evidence="9">
        <text>a hydroperoxide + [thioredoxin]-dithiol = an alcohol + [thioredoxin]-disulfide + H2O</text>
        <dbReference type="Rhea" id="RHEA:62620"/>
        <dbReference type="Rhea" id="RHEA-COMP:10698"/>
        <dbReference type="Rhea" id="RHEA-COMP:10700"/>
        <dbReference type="ChEBI" id="CHEBI:15377"/>
        <dbReference type="ChEBI" id="CHEBI:29950"/>
        <dbReference type="ChEBI" id="CHEBI:30879"/>
        <dbReference type="ChEBI" id="CHEBI:35924"/>
        <dbReference type="ChEBI" id="CHEBI:50058"/>
        <dbReference type="EC" id="1.11.1.24"/>
    </reaction>
</comment>
<dbReference type="PROSITE" id="PS51352">
    <property type="entry name" value="THIOREDOXIN_2"/>
    <property type="match status" value="1"/>
</dbReference>
<evidence type="ECO:0000256" key="7">
    <source>
        <dbReference type="ARBA" id="ARBA00032824"/>
    </source>
</evidence>
<dbReference type="GO" id="GO:0034599">
    <property type="term" value="P:cellular response to oxidative stress"/>
    <property type="evidence" value="ECO:0007669"/>
    <property type="project" value="TreeGrafter"/>
</dbReference>
<keyword evidence="3" id="KW-0049">Antioxidant</keyword>
<name>A0A2H3JD70_WOLCO</name>
<dbReference type="OrthoDB" id="338622at2759"/>
<keyword evidence="6" id="KW-0676">Redox-active center</keyword>
<dbReference type="OMA" id="MNTHADR"/>
<evidence type="ECO:0000256" key="1">
    <source>
        <dbReference type="ARBA" id="ARBA00013017"/>
    </source>
</evidence>
<dbReference type="InterPro" id="IPR050924">
    <property type="entry name" value="Peroxiredoxin_BCP/PrxQ"/>
</dbReference>
<evidence type="ECO:0000313" key="13">
    <source>
        <dbReference type="Proteomes" id="UP000218811"/>
    </source>
</evidence>
<evidence type="ECO:0000256" key="3">
    <source>
        <dbReference type="ARBA" id="ARBA00022862"/>
    </source>
</evidence>
<proteinExistence type="inferred from homology"/>
<keyword evidence="4" id="KW-0560">Oxidoreductase</keyword>
<evidence type="ECO:0000256" key="4">
    <source>
        <dbReference type="ARBA" id="ARBA00023002"/>
    </source>
</evidence>
<comment type="similarity">
    <text evidence="8">Belongs to the peroxiredoxin family. BCP/PrxQ subfamily.</text>
</comment>